<accession>A0A809RTG5</accession>
<dbReference type="SUPFAM" id="SSF90123">
    <property type="entry name" value="ABC transporter transmembrane region"/>
    <property type="match status" value="1"/>
</dbReference>
<dbReference type="InterPro" id="IPR011527">
    <property type="entry name" value="ABC1_TM_dom"/>
</dbReference>
<dbReference type="GO" id="GO:0016887">
    <property type="term" value="F:ATP hydrolysis activity"/>
    <property type="evidence" value="ECO:0007669"/>
    <property type="project" value="InterPro"/>
</dbReference>
<dbReference type="GO" id="GO:0015421">
    <property type="term" value="F:ABC-type oligopeptide transporter activity"/>
    <property type="evidence" value="ECO:0007669"/>
    <property type="project" value="TreeGrafter"/>
</dbReference>
<dbReference type="Proteomes" id="UP000464317">
    <property type="component" value="Chromosome"/>
</dbReference>
<evidence type="ECO:0000256" key="7">
    <source>
        <dbReference type="ARBA" id="ARBA00023136"/>
    </source>
</evidence>
<dbReference type="Gene3D" id="3.40.50.300">
    <property type="entry name" value="P-loop containing nucleotide triphosphate hydrolases"/>
    <property type="match status" value="1"/>
</dbReference>
<sequence>MLIPEKLKNELFIISIFFLIIFIICSLIQVFIIRIFENKLLNSYINKTNSILISWVDENIKIINNLSDIEIKNRLNSVYQIINYQNTVIAKTFINIFSLVISFLIIFFINKKLIFVVLIFSFIALVFSLFFLTWYKKNKNKLFHISMNYDSNLSDWVNILKSNYENSFMNKNKKEIITNQNKLIQSSSLFNINLSLFNEFESFLDFIFPFLILVYGAILVWNKSLNVYDLLFFITASNLFLKPLKSVPEMIKEHKDYVVNLELLNLFKSQRKLEEIINWNEEIKKIQLSYVSFSYSENQNFKVINIPRLILEDKIILTGKNGSGKTTLCNLLTGKYLNDFGEILINDKVVKIFNQNQIKDRIYYIGDKKENLNMTCLEYLMIQDKLNFKNTLNKFGLIEIMKELNLNNLNEIKINQLSSGQLQFIKLLRILLLDYDFIIFDEAFESLSIDIYNKLISIFQNILKDKLVLEISHNQKYIFKNSKVINIEAL</sequence>
<evidence type="ECO:0000256" key="5">
    <source>
        <dbReference type="ARBA" id="ARBA00022840"/>
    </source>
</evidence>
<gene>
    <name evidence="10" type="ORF">JPM2_3050</name>
</gene>
<evidence type="ECO:0000313" key="10">
    <source>
        <dbReference type="EMBL" id="BBU47612.1"/>
    </source>
</evidence>
<dbReference type="SUPFAM" id="SSF52540">
    <property type="entry name" value="P-loop containing nucleoside triphosphate hydrolases"/>
    <property type="match status" value="1"/>
</dbReference>
<keyword evidence="3 8" id="KW-0812">Transmembrane</keyword>
<dbReference type="PANTHER" id="PTHR43394:SF1">
    <property type="entry name" value="ATP-BINDING CASSETTE SUB-FAMILY B MEMBER 10, MITOCHONDRIAL"/>
    <property type="match status" value="1"/>
</dbReference>
<dbReference type="KEGG" id="mfel:JPM2_3050"/>
<dbReference type="InterPro" id="IPR039421">
    <property type="entry name" value="Type_1_exporter"/>
</dbReference>
<evidence type="ECO:0000256" key="4">
    <source>
        <dbReference type="ARBA" id="ARBA00022741"/>
    </source>
</evidence>
<keyword evidence="11" id="KW-1185">Reference proteome</keyword>
<evidence type="ECO:0000256" key="6">
    <source>
        <dbReference type="ARBA" id="ARBA00022989"/>
    </source>
</evidence>
<dbReference type="InterPro" id="IPR003593">
    <property type="entry name" value="AAA+_ATPase"/>
</dbReference>
<dbReference type="PANTHER" id="PTHR43394">
    <property type="entry name" value="ATP-DEPENDENT PERMEASE MDL1, MITOCHONDRIAL"/>
    <property type="match status" value="1"/>
</dbReference>
<keyword evidence="5" id="KW-0067">ATP-binding</keyword>
<dbReference type="GO" id="GO:0005886">
    <property type="term" value="C:plasma membrane"/>
    <property type="evidence" value="ECO:0007669"/>
    <property type="project" value="UniProtKB-SubCell"/>
</dbReference>
<comment type="subcellular location">
    <subcellularLocation>
        <location evidence="1">Cell membrane</location>
        <topology evidence="1">Multi-pass membrane protein</topology>
    </subcellularLocation>
</comment>
<dbReference type="GO" id="GO:0005524">
    <property type="term" value="F:ATP binding"/>
    <property type="evidence" value="ECO:0007669"/>
    <property type="project" value="UniProtKB-KW"/>
</dbReference>
<dbReference type="InterPro" id="IPR027417">
    <property type="entry name" value="P-loop_NTPase"/>
</dbReference>
<comment type="similarity">
    <text evidence="2">Belongs to the ABC transporter superfamily.</text>
</comment>
<keyword evidence="6 8" id="KW-1133">Transmembrane helix</keyword>
<proteinExistence type="inferred from homology"/>
<dbReference type="SMART" id="SM00382">
    <property type="entry name" value="AAA"/>
    <property type="match status" value="1"/>
</dbReference>
<dbReference type="AlphaFoldDB" id="A0A809RTG5"/>
<dbReference type="Pfam" id="PF00005">
    <property type="entry name" value="ABC_tran"/>
    <property type="match status" value="1"/>
</dbReference>
<evidence type="ECO:0000256" key="3">
    <source>
        <dbReference type="ARBA" id="ARBA00022692"/>
    </source>
</evidence>
<evidence type="ECO:0000259" key="9">
    <source>
        <dbReference type="PROSITE" id="PS50929"/>
    </source>
</evidence>
<dbReference type="EMBL" id="AP022325">
    <property type="protein sequence ID" value="BBU47612.1"/>
    <property type="molecule type" value="Genomic_DNA"/>
</dbReference>
<dbReference type="InterPro" id="IPR003439">
    <property type="entry name" value="ABC_transporter-like_ATP-bd"/>
</dbReference>
<dbReference type="Gene3D" id="1.20.1560.10">
    <property type="entry name" value="ABC transporter type 1, transmembrane domain"/>
    <property type="match status" value="1"/>
</dbReference>
<evidence type="ECO:0000256" key="2">
    <source>
        <dbReference type="ARBA" id="ARBA00005417"/>
    </source>
</evidence>
<keyword evidence="4" id="KW-0547">Nucleotide-binding</keyword>
<feature type="transmembrane region" description="Helical" evidence="8">
    <location>
        <begin position="12"/>
        <end position="36"/>
    </location>
</feature>
<feature type="domain" description="ABC transmembrane type-1" evidence="9">
    <location>
        <begin position="70"/>
        <end position="256"/>
    </location>
</feature>
<evidence type="ECO:0000256" key="1">
    <source>
        <dbReference type="ARBA" id="ARBA00004651"/>
    </source>
</evidence>
<keyword evidence="7 8" id="KW-0472">Membrane</keyword>
<reference evidence="10 11" key="1">
    <citation type="submission" date="2020-01" db="EMBL/GenBank/DDBJ databases">
        <title>Complete genome sequence of Mycoplasma felis strain Myco-2.</title>
        <authorList>
            <person name="Kinoshita Y."/>
            <person name="Niwa H."/>
            <person name="Uchida-Fujii E."/>
            <person name="Nukada T."/>
        </authorList>
    </citation>
    <scope>NUCLEOTIDE SEQUENCE [LARGE SCALE GENOMIC DNA]</scope>
    <source>
        <strain evidence="10 11">Myco-2</strain>
    </source>
</reference>
<organism evidence="10 11">
    <name type="scientific">Mycoplasmopsis felis</name>
    <dbReference type="NCBI Taxonomy" id="33923"/>
    <lineage>
        <taxon>Bacteria</taxon>
        <taxon>Bacillati</taxon>
        <taxon>Mycoplasmatota</taxon>
        <taxon>Mycoplasmoidales</taxon>
        <taxon>Metamycoplasmataceae</taxon>
        <taxon>Mycoplasmopsis</taxon>
    </lineage>
</organism>
<feature type="transmembrane region" description="Helical" evidence="8">
    <location>
        <begin position="115"/>
        <end position="135"/>
    </location>
</feature>
<feature type="transmembrane region" description="Helical" evidence="8">
    <location>
        <begin position="203"/>
        <end position="221"/>
    </location>
</feature>
<dbReference type="RefSeq" id="WP_161553094.1">
    <property type="nucleotide sequence ID" value="NZ_AP022325.1"/>
</dbReference>
<feature type="transmembrane region" description="Helical" evidence="8">
    <location>
        <begin position="88"/>
        <end position="109"/>
    </location>
</feature>
<dbReference type="InterPro" id="IPR036640">
    <property type="entry name" value="ABC1_TM_sf"/>
</dbReference>
<evidence type="ECO:0000256" key="8">
    <source>
        <dbReference type="SAM" id="Phobius"/>
    </source>
</evidence>
<name>A0A809RTG5_9BACT</name>
<protein>
    <submittedName>
        <fullName evidence="10">ABC transporter</fullName>
    </submittedName>
</protein>
<evidence type="ECO:0000313" key="11">
    <source>
        <dbReference type="Proteomes" id="UP000464317"/>
    </source>
</evidence>
<dbReference type="PROSITE" id="PS50929">
    <property type="entry name" value="ABC_TM1F"/>
    <property type="match status" value="1"/>
</dbReference>